<keyword evidence="2" id="KW-1185">Reference proteome</keyword>
<dbReference type="EMBL" id="JAAFZH010000010">
    <property type="protein sequence ID" value="NDU97175.1"/>
    <property type="molecule type" value="Genomic_DNA"/>
</dbReference>
<dbReference type="RefSeq" id="WP_163952366.1">
    <property type="nucleotide sequence ID" value="NZ_JAAFZH010000010.1"/>
</dbReference>
<name>A0A6L9L991_9BACT</name>
<organism evidence="1 2">
    <name type="scientific">Spirosoma terrae</name>
    <dbReference type="NCBI Taxonomy" id="1968276"/>
    <lineage>
        <taxon>Bacteria</taxon>
        <taxon>Pseudomonadati</taxon>
        <taxon>Bacteroidota</taxon>
        <taxon>Cytophagia</taxon>
        <taxon>Cytophagales</taxon>
        <taxon>Cytophagaceae</taxon>
        <taxon>Spirosoma</taxon>
    </lineage>
</organism>
<gene>
    <name evidence="1" type="ORF">GK108_19990</name>
</gene>
<dbReference type="GO" id="GO:0003677">
    <property type="term" value="F:DNA binding"/>
    <property type="evidence" value="ECO:0007669"/>
    <property type="project" value="InterPro"/>
</dbReference>
<dbReference type="Proteomes" id="UP000474175">
    <property type="component" value="Unassembled WGS sequence"/>
</dbReference>
<reference evidence="1 2" key="1">
    <citation type="submission" date="2020-02" db="EMBL/GenBank/DDBJ databases">
        <title>Draft genome sequence of two Spirosoma agri KCTC 52727 and Spirosoma terrae KCTC 52035.</title>
        <authorList>
            <person name="Rojas J."/>
            <person name="Ambika Manirajan B."/>
            <person name="Suarez C."/>
            <person name="Ratering S."/>
            <person name="Schnell S."/>
        </authorList>
    </citation>
    <scope>NUCLEOTIDE SEQUENCE [LARGE SCALE GENOMIC DNA]</scope>
    <source>
        <strain evidence="1 2">KCTC 52035</strain>
    </source>
</reference>
<evidence type="ECO:0000313" key="1">
    <source>
        <dbReference type="EMBL" id="NDU97175.1"/>
    </source>
</evidence>
<dbReference type="AlphaFoldDB" id="A0A6L9L991"/>
<dbReference type="Gene3D" id="1.10.260.40">
    <property type="entry name" value="lambda repressor-like DNA-binding domains"/>
    <property type="match status" value="1"/>
</dbReference>
<sequence>MLNPESEAINKRFFQAIDELVKRRQMRGKNTFVSRYGLNKGNFYQLRVNPDRSFELAYLTWLVKDYGVSSQWLLTGEGEMFSKRYISNPT</sequence>
<evidence type="ECO:0008006" key="3">
    <source>
        <dbReference type="Google" id="ProtNLM"/>
    </source>
</evidence>
<accession>A0A6L9L991</accession>
<comment type="caution">
    <text evidence="1">The sequence shown here is derived from an EMBL/GenBank/DDBJ whole genome shotgun (WGS) entry which is preliminary data.</text>
</comment>
<dbReference type="InterPro" id="IPR010982">
    <property type="entry name" value="Lambda_DNA-bd_dom_sf"/>
</dbReference>
<proteinExistence type="predicted"/>
<protein>
    <recommendedName>
        <fullName evidence="3">Helix-turn-helix transcriptional regulator</fullName>
    </recommendedName>
</protein>
<evidence type="ECO:0000313" key="2">
    <source>
        <dbReference type="Proteomes" id="UP000474175"/>
    </source>
</evidence>